<dbReference type="GO" id="GO:0001228">
    <property type="term" value="F:DNA-binding transcription activator activity, RNA polymerase II-specific"/>
    <property type="evidence" value="ECO:0007669"/>
    <property type="project" value="TreeGrafter"/>
</dbReference>
<dbReference type="InterPro" id="IPR021858">
    <property type="entry name" value="Fun_TF"/>
</dbReference>
<dbReference type="CDD" id="cd00067">
    <property type="entry name" value="GAL4"/>
    <property type="match status" value="1"/>
</dbReference>
<dbReference type="Pfam" id="PF11951">
    <property type="entry name" value="Fungal_trans_2"/>
    <property type="match status" value="1"/>
</dbReference>
<dbReference type="PROSITE" id="PS00463">
    <property type="entry name" value="ZN2_CY6_FUNGAL_1"/>
    <property type="match status" value="1"/>
</dbReference>
<proteinExistence type="predicted"/>
<accession>A0A6G1IJV1</accession>
<dbReference type="GO" id="GO:0008270">
    <property type="term" value="F:zinc ion binding"/>
    <property type="evidence" value="ECO:0007669"/>
    <property type="project" value="InterPro"/>
</dbReference>
<dbReference type="PANTHER" id="PTHR47784:SF10">
    <property type="entry name" value="TRANSCRIPTION FACTOR, PUTATIVE (AFU_ORTHOLOGUE AFUA_6G14150)-RELATED"/>
    <property type="match status" value="1"/>
</dbReference>
<dbReference type="InterPro" id="IPR001138">
    <property type="entry name" value="Zn2Cys6_DnaBD"/>
</dbReference>
<feature type="domain" description="Zn(2)-C6 fungal-type" evidence="2">
    <location>
        <begin position="13"/>
        <end position="43"/>
    </location>
</feature>
<gene>
    <name evidence="3" type="ORF">K458DRAFT_316923</name>
</gene>
<evidence type="ECO:0000313" key="3">
    <source>
        <dbReference type="EMBL" id="KAF2678368.1"/>
    </source>
</evidence>
<dbReference type="Proteomes" id="UP000799291">
    <property type="component" value="Unassembled WGS sequence"/>
</dbReference>
<dbReference type="Pfam" id="PF00172">
    <property type="entry name" value="Zn_clus"/>
    <property type="match status" value="1"/>
</dbReference>
<evidence type="ECO:0000259" key="2">
    <source>
        <dbReference type="PROSITE" id="PS50048"/>
    </source>
</evidence>
<dbReference type="SMART" id="SM00066">
    <property type="entry name" value="GAL4"/>
    <property type="match status" value="1"/>
</dbReference>
<protein>
    <recommendedName>
        <fullName evidence="2">Zn(2)-C6 fungal-type domain-containing protein</fullName>
    </recommendedName>
</protein>
<dbReference type="InterPro" id="IPR036864">
    <property type="entry name" value="Zn2-C6_fun-type_DNA-bd_sf"/>
</dbReference>
<dbReference type="PRINTS" id="PR00755">
    <property type="entry name" value="AFLATOXINBRP"/>
</dbReference>
<dbReference type="OrthoDB" id="4937900at2759"/>
<sequence length="392" mass="43997">MSTKRPHRKSRFGCDQCRKRRVKCDEQQPRCAACTHRDEPCRFSRFPRAWRQDGTPSHSDSPPTEPQAETVCIPTSDASICAEPPTSHDMDISMLSCPGSSSSRFQELELMHYWCTRTSSSFSQENTMVFRDYVVQQALRFGFLMEALLAVTSVHLACEAKDANLAHAHVSAALQYQTKAMAGLRSTLSTLSPLNCDAVFVSSMLVMVCSIVSPLISTARIDSIKSTAEAILTLVDLVKGIRSIHHVGRAWLIEGPLRWFCGGVFDLPPISFSSPLGVLRDLNSAMSCDPVQHIFNHAIDELEQAHQSKKSVVPWLLAMKPAFLEELKKDNSVAVAIFMHWGVMLDQLDDMWWAKYAGRRLVEEMSTTLDSRGEEWRQLTAWCRTQVGLCQE</sequence>
<dbReference type="AlphaFoldDB" id="A0A6G1IJV1"/>
<organism evidence="3 4">
    <name type="scientific">Lentithecium fluviatile CBS 122367</name>
    <dbReference type="NCBI Taxonomy" id="1168545"/>
    <lineage>
        <taxon>Eukaryota</taxon>
        <taxon>Fungi</taxon>
        <taxon>Dikarya</taxon>
        <taxon>Ascomycota</taxon>
        <taxon>Pezizomycotina</taxon>
        <taxon>Dothideomycetes</taxon>
        <taxon>Pleosporomycetidae</taxon>
        <taxon>Pleosporales</taxon>
        <taxon>Massarineae</taxon>
        <taxon>Lentitheciaceae</taxon>
        <taxon>Lentithecium</taxon>
    </lineage>
</organism>
<dbReference type="Gene3D" id="4.10.240.10">
    <property type="entry name" value="Zn(2)-C6 fungal-type DNA-binding domain"/>
    <property type="match status" value="1"/>
</dbReference>
<evidence type="ECO:0000256" key="1">
    <source>
        <dbReference type="ARBA" id="ARBA00023242"/>
    </source>
</evidence>
<reference evidence="3" key="1">
    <citation type="journal article" date="2020" name="Stud. Mycol.">
        <title>101 Dothideomycetes genomes: a test case for predicting lifestyles and emergence of pathogens.</title>
        <authorList>
            <person name="Haridas S."/>
            <person name="Albert R."/>
            <person name="Binder M."/>
            <person name="Bloem J."/>
            <person name="Labutti K."/>
            <person name="Salamov A."/>
            <person name="Andreopoulos B."/>
            <person name="Baker S."/>
            <person name="Barry K."/>
            <person name="Bills G."/>
            <person name="Bluhm B."/>
            <person name="Cannon C."/>
            <person name="Castanera R."/>
            <person name="Culley D."/>
            <person name="Daum C."/>
            <person name="Ezra D."/>
            <person name="Gonzalez J."/>
            <person name="Henrissat B."/>
            <person name="Kuo A."/>
            <person name="Liang C."/>
            <person name="Lipzen A."/>
            <person name="Lutzoni F."/>
            <person name="Magnuson J."/>
            <person name="Mondo S."/>
            <person name="Nolan M."/>
            <person name="Ohm R."/>
            <person name="Pangilinan J."/>
            <person name="Park H.-J."/>
            <person name="Ramirez L."/>
            <person name="Alfaro M."/>
            <person name="Sun H."/>
            <person name="Tritt A."/>
            <person name="Yoshinaga Y."/>
            <person name="Zwiers L.-H."/>
            <person name="Turgeon B."/>
            <person name="Goodwin S."/>
            <person name="Spatafora J."/>
            <person name="Crous P."/>
            <person name="Grigoriev I."/>
        </authorList>
    </citation>
    <scope>NUCLEOTIDE SEQUENCE</scope>
    <source>
        <strain evidence="3">CBS 122367</strain>
    </source>
</reference>
<keyword evidence="4" id="KW-1185">Reference proteome</keyword>
<name>A0A6G1IJV1_9PLEO</name>
<keyword evidence="1" id="KW-0539">Nucleus</keyword>
<dbReference type="PROSITE" id="PS50048">
    <property type="entry name" value="ZN2_CY6_FUNGAL_2"/>
    <property type="match status" value="1"/>
</dbReference>
<dbReference type="SUPFAM" id="SSF57701">
    <property type="entry name" value="Zn2/Cys6 DNA-binding domain"/>
    <property type="match status" value="1"/>
</dbReference>
<evidence type="ECO:0000313" key="4">
    <source>
        <dbReference type="Proteomes" id="UP000799291"/>
    </source>
</evidence>
<dbReference type="InterPro" id="IPR053157">
    <property type="entry name" value="Sterol_Uptake_Regulator"/>
</dbReference>
<dbReference type="EMBL" id="MU005612">
    <property type="protein sequence ID" value="KAF2678368.1"/>
    <property type="molecule type" value="Genomic_DNA"/>
</dbReference>
<dbReference type="PANTHER" id="PTHR47784">
    <property type="entry name" value="STEROL UPTAKE CONTROL PROTEIN 2"/>
    <property type="match status" value="1"/>
</dbReference>